<organism evidence="1">
    <name type="scientific">Rhizophora mucronata</name>
    <name type="common">Asiatic mangrove</name>
    <dbReference type="NCBI Taxonomy" id="61149"/>
    <lineage>
        <taxon>Eukaryota</taxon>
        <taxon>Viridiplantae</taxon>
        <taxon>Streptophyta</taxon>
        <taxon>Embryophyta</taxon>
        <taxon>Tracheophyta</taxon>
        <taxon>Spermatophyta</taxon>
        <taxon>Magnoliopsida</taxon>
        <taxon>eudicotyledons</taxon>
        <taxon>Gunneridae</taxon>
        <taxon>Pentapetalae</taxon>
        <taxon>rosids</taxon>
        <taxon>fabids</taxon>
        <taxon>Malpighiales</taxon>
        <taxon>Rhizophoraceae</taxon>
        <taxon>Rhizophora</taxon>
    </lineage>
</organism>
<accession>A0A2P2QGV4</accession>
<evidence type="ECO:0000313" key="1">
    <source>
        <dbReference type="EMBL" id="MBX66243.1"/>
    </source>
</evidence>
<sequence length="32" mass="3781">MPKDIQGKSMIKYIFTSMTTLHASMEQIFYCH</sequence>
<proteinExistence type="predicted"/>
<dbReference type="AlphaFoldDB" id="A0A2P2QGV4"/>
<protein>
    <submittedName>
        <fullName evidence="1">Uncharacterized protein</fullName>
    </submittedName>
</protein>
<dbReference type="EMBL" id="GGEC01085759">
    <property type="protein sequence ID" value="MBX66243.1"/>
    <property type="molecule type" value="Transcribed_RNA"/>
</dbReference>
<name>A0A2P2QGV4_RHIMU</name>
<reference evidence="1" key="1">
    <citation type="submission" date="2018-02" db="EMBL/GenBank/DDBJ databases">
        <title>Rhizophora mucronata_Transcriptome.</title>
        <authorList>
            <person name="Meera S.P."/>
            <person name="Sreeshan A."/>
            <person name="Augustine A."/>
        </authorList>
    </citation>
    <scope>NUCLEOTIDE SEQUENCE</scope>
    <source>
        <tissue evidence="1">Leaf</tissue>
    </source>
</reference>